<dbReference type="Proteomes" id="UP000000305">
    <property type="component" value="Unassembled WGS sequence"/>
</dbReference>
<dbReference type="STRING" id="6669.E9GFT6"/>
<evidence type="ECO:0000256" key="1">
    <source>
        <dbReference type="ARBA" id="ARBA00004123"/>
    </source>
</evidence>
<dbReference type="HOGENOM" id="CLU_083493_2_0_1"/>
<evidence type="ECO:0000313" key="4">
    <source>
        <dbReference type="EMBL" id="EFX81755.1"/>
    </source>
</evidence>
<dbReference type="InterPro" id="IPR055220">
    <property type="entry name" value="SPRTN_ZBD"/>
</dbReference>
<sequence>MYPNSIVDEEWENLDPTPDIHSLFLQFDDRFFSGQLKSVVVKWSPRMTVCAGLCRYEGRRSGHCSISLSVPLLKLRPRKDLVETLLHEMIHAFLFLTNNNRDRDGHGPEFQFHMHRINQESGTKITIYHSFHDEVKLYKQHWWKCTGPCQHRQPFYGLVKRSMNRAPGPHDNWWAAHQASCGGSYVKIKEPEGYGVKKKKEGNENKGGPGICLEMKISCFSIHYLLCMLSIFQTPRSKRLKFHQVHAIFGGFSTLLLLDHLRKQ</sequence>
<dbReference type="GO" id="GO:0031593">
    <property type="term" value="F:polyubiquitin modification-dependent protein binding"/>
    <property type="evidence" value="ECO:0000318"/>
    <property type="project" value="GO_Central"/>
</dbReference>
<dbReference type="GO" id="GO:0003697">
    <property type="term" value="F:single-stranded DNA binding"/>
    <property type="evidence" value="ECO:0007669"/>
    <property type="project" value="InterPro"/>
</dbReference>
<dbReference type="eggNOG" id="KOG3931">
    <property type="taxonomic scope" value="Eukaryota"/>
</dbReference>
<reference evidence="4 5" key="1">
    <citation type="journal article" date="2011" name="Science">
        <title>The ecoresponsive genome of Daphnia pulex.</title>
        <authorList>
            <person name="Colbourne J.K."/>
            <person name="Pfrender M.E."/>
            <person name="Gilbert D."/>
            <person name="Thomas W.K."/>
            <person name="Tucker A."/>
            <person name="Oakley T.H."/>
            <person name="Tokishita S."/>
            <person name="Aerts A."/>
            <person name="Arnold G.J."/>
            <person name="Basu M.K."/>
            <person name="Bauer D.J."/>
            <person name="Caceres C.E."/>
            <person name="Carmel L."/>
            <person name="Casola C."/>
            <person name="Choi J.H."/>
            <person name="Detter J.C."/>
            <person name="Dong Q."/>
            <person name="Dusheyko S."/>
            <person name="Eads B.D."/>
            <person name="Frohlich T."/>
            <person name="Geiler-Samerotte K.A."/>
            <person name="Gerlach D."/>
            <person name="Hatcher P."/>
            <person name="Jogdeo S."/>
            <person name="Krijgsveld J."/>
            <person name="Kriventseva E.V."/>
            <person name="Kultz D."/>
            <person name="Laforsch C."/>
            <person name="Lindquist E."/>
            <person name="Lopez J."/>
            <person name="Manak J.R."/>
            <person name="Muller J."/>
            <person name="Pangilinan J."/>
            <person name="Patwardhan R.P."/>
            <person name="Pitluck S."/>
            <person name="Pritham E.J."/>
            <person name="Rechtsteiner A."/>
            <person name="Rho M."/>
            <person name="Rogozin I.B."/>
            <person name="Sakarya O."/>
            <person name="Salamov A."/>
            <person name="Schaack S."/>
            <person name="Shapiro H."/>
            <person name="Shiga Y."/>
            <person name="Skalitzky C."/>
            <person name="Smith Z."/>
            <person name="Souvorov A."/>
            <person name="Sung W."/>
            <person name="Tang Z."/>
            <person name="Tsuchiya D."/>
            <person name="Tu H."/>
            <person name="Vos H."/>
            <person name="Wang M."/>
            <person name="Wolf Y.I."/>
            <person name="Yamagata H."/>
            <person name="Yamada T."/>
            <person name="Ye Y."/>
            <person name="Shaw J.R."/>
            <person name="Andrews J."/>
            <person name="Crease T.J."/>
            <person name="Tang H."/>
            <person name="Lucas S.M."/>
            <person name="Robertson H.M."/>
            <person name="Bork P."/>
            <person name="Koonin E.V."/>
            <person name="Zdobnov E.M."/>
            <person name="Grigoriev I.V."/>
            <person name="Lynch M."/>
            <person name="Boore J.L."/>
        </authorList>
    </citation>
    <scope>NUCLEOTIDE SEQUENCE [LARGE SCALE GENOMIC DNA]</scope>
</reference>
<dbReference type="KEGG" id="dpx:DAPPUDRAFT_49760"/>
<dbReference type="PANTHER" id="PTHR21220">
    <property type="entry name" value="DNA-DEPENDENT METALLOPROTEASE SPRTN"/>
    <property type="match status" value="1"/>
</dbReference>
<dbReference type="GO" id="GO:0006974">
    <property type="term" value="P:DNA damage response"/>
    <property type="evidence" value="ECO:0000318"/>
    <property type="project" value="GO_Central"/>
</dbReference>
<dbReference type="InParanoid" id="E9GFT6"/>
<dbReference type="InterPro" id="IPR006640">
    <property type="entry name" value="SprT-like_domain"/>
</dbReference>
<name>E9GFT6_DAPPU</name>
<evidence type="ECO:0000313" key="5">
    <source>
        <dbReference type="Proteomes" id="UP000000305"/>
    </source>
</evidence>
<protein>
    <recommendedName>
        <fullName evidence="3">SprT-like domain-containing protein</fullName>
    </recommendedName>
</protein>
<keyword evidence="2" id="KW-0539">Nucleus</keyword>
<dbReference type="EMBL" id="GL732542">
    <property type="protein sequence ID" value="EFX81755.1"/>
    <property type="molecule type" value="Genomic_DNA"/>
</dbReference>
<dbReference type="PANTHER" id="PTHR21220:SF0">
    <property type="entry name" value="DNA-DEPENDENT METALLOPROTEASE SPRTN"/>
    <property type="match status" value="1"/>
</dbReference>
<evidence type="ECO:0000259" key="3">
    <source>
        <dbReference type="SMART" id="SM00731"/>
    </source>
</evidence>
<dbReference type="Pfam" id="PF22934">
    <property type="entry name" value="SPRTN_ZBD"/>
    <property type="match status" value="1"/>
</dbReference>
<comment type="subcellular location">
    <subcellularLocation>
        <location evidence="1">Nucleus</location>
    </subcellularLocation>
</comment>
<dbReference type="GO" id="GO:0004222">
    <property type="term" value="F:metalloendopeptidase activity"/>
    <property type="evidence" value="ECO:0007669"/>
    <property type="project" value="InterPro"/>
</dbReference>
<dbReference type="OrthoDB" id="5236983at2759"/>
<organism evidence="4 5">
    <name type="scientific">Daphnia pulex</name>
    <name type="common">Water flea</name>
    <dbReference type="NCBI Taxonomy" id="6669"/>
    <lineage>
        <taxon>Eukaryota</taxon>
        <taxon>Metazoa</taxon>
        <taxon>Ecdysozoa</taxon>
        <taxon>Arthropoda</taxon>
        <taxon>Crustacea</taxon>
        <taxon>Branchiopoda</taxon>
        <taxon>Diplostraca</taxon>
        <taxon>Cladocera</taxon>
        <taxon>Anomopoda</taxon>
        <taxon>Daphniidae</taxon>
        <taxon>Daphnia</taxon>
    </lineage>
</organism>
<feature type="domain" description="SprT-like" evidence="3">
    <location>
        <begin position="18"/>
        <end position="188"/>
    </location>
</feature>
<dbReference type="SMART" id="SM00731">
    <property type="entry name" value="SprT"/>
    <property type="match status" value="1"/>
</dbReference>
<dbReference type="GO" id="GO:0005634">
    <property type="term" value="C:nucleus"/>
    <property type="evidence" value="ECO:0000318"/>
    <property type="project" value="GO_Central"/>
</dbReference>
<accession>E9GFT6</accession>
<proteinExistence type="predicted"/>
<gene>
    <name evidence="4" type="ORF">DAPPUDRAFT_49760</name>
</gene>
<evidence type="ECO:0000256" key="2">
    <source>
        <dbReference type="ARBA" id="ARBA00023242"/>
    </source>
</evidence>
<dbReference type="OMA" id="IWRCNGP"/>
<dbReference type="InterPro" id="IPR044245">
    <property type="entry name" value="Spartan"/>
</dbReference>
<dbReference type="AlphaFoldDB" id="E9GFT6"/>
<keyword evidence="5" id="KW-1185">Reference proteome</keyword>
<dbReference type="Pfam" id="PF10263">
    <property type="entry name" value="SprT-like"/>
    <property type="match status" value="1"/>
</dbReference>